<feature type="domain" description="Aminoglycoside phosphotransferase" evidence="1">
    <location>
        <begin position="52"/>
        <end position="251"/>
    </location>
</feature>
<sequence>MTTPNTTFPENDALTRERLSEILAQVCAAAGLDPRGARLIKFTNNAAFVLPADSVVVRIAGSAPVRDRATTVVNVARWLAEHEVPAVRLLPGVEQPVMVGVHAATLWHYTEPSGPAPGGADLGRILHRIHSLPPPAFDLPRWDPVPKFRRRIDDAEGLPAGDRDWLRSRCDELDAELTRLDYALHPGAIHGDAFVGNLIPGPDGPVICDFDSVSVGPREWDLTPAAVGKVRMDYAEDAHTPLAAGYGFDVMDWPGFATLRRVRELQLVTSVLPNLVSNPGLREQWEHRYRTLRADDTRTRWSTYR</sequence>
<organism evidence="2 3">
    <name type="scientific">Streptomonospora salina</name>
    <dbReference type="NCBI Taxonomy" id="104205"/>
    <lineage>
        <taxon>Bacteria</taxon>
        <taxon>Bacillati</taxon>
        <taxon>Actinomycetota</taxon>
        <taxon>Actinomycetes</taxon>
        <taxon>Streptosporangiales</taxon>
        <taxon>Nocardiopsidaceae</taxon>
        <taxon>Streptomonospora</taxon>
    </lineage>
</organism>
<keyword evidence="2" id="KW-0808">Transferase</keyword>
<evidence type="ECO:0000259" key="1">
    <source>
        <dbReference type="Pfam" id="PF01636"/>
    </source>
</evidence>
<dbReference type="EMBL" id="JACHLY010000001">
    <property type="protein sequence ID" value="MBB5998460.1"/>
    <property type="molecule type" value="Genomic_DNA"/>
</dbReference>
<dbReference type="Pfam" id="PF01636">
    <property type="entry name" value="APH"/>
    <property type="match status" value="1"/>
</dbReference>
<protein>
    <submittedName>
        <fullName evidence="2">Aminoglycoside phosphotransferase (APT) family kinase protein</fullName>
    </submittedName>
</protein>
<dbReference type="SUPFAM" id="SSF56112">
    <property type="entry name" value="Protein kinase-like (PK-like)"/>
    <property type="match status" value="1"/>
</dbReference>
<reference evidence="2 3" key="1">
    <citation type="submission" date="2020-08" db="EMBL/GenBank/DDBJ databases">
        <title>Sequencing the genomes of 1000 actinobacteria strains.</title>
        <authorList>
            <person name="Klenk H.-P."/>
        </authorList>
    </citation>
    <scope>NUCLEOTIDE SEQUENCE [LARGE SCALE GENOMIC DNA]</scope>
    <source>
        <strain evidence="2 3">DSM 44593</strain>
    </source>
</reference>
<dbReference type="Gene3D" id="3.90.1200.10">
    <property type="match status" value="1"/>
</dbReference>
<dbReference type="AlphaFoldDB" id="A0A841EDC3"/>
<dbReference type="RefSeq" id="WP_184634712.1">
    <property type="nucleotide sequence ID" value="NZ_BAABKT010000007.1"/>
</dbReference>
<name>A0A841EDC3_9ACTN</name>
<comment type="caution">
    <text evidence="2">The sequence shown here is derived from an EMBL/GenBank/DDBJ whole genome shotgun (WGS) entry which is preliminary data.</text>
</comment>
<proteinExistence type="predicted"/>
<dbReference type="Proteomes" id="UP000578077">
    <property type="component" value="Unassembled WGS sequence"/>
</dbReference>
<evidence type="ECO:0000313" key="2">
    <source>
        <dbReference type="EMBL" id="MBB5998460.1"/>
    </source>
</evidence>
<evidence type="ECO:0000313" key="3">
    <source>
        <dbReference type="Proteomes" id="UP000578077"/>
    </source>
</evidence>
<dbReference type="InterPro" id="IPR002575">
    <property type="entry name" value="Aminoglycoside_PTrfase"/>
</dbReference>
<gene>
    <name evidence="2" type="ORF">HNR25_002211</name>
</gene>
<dbReference type="GO" id="GO:0016301">
    <property type="term" value="F:kinase activity"/>
    <property type="evidence" value="ECO:0007669"/>
    <property type="project" value="UniProtKB-KW"/>
</dbReference>
<keyword evidence="2" id="KW-0418">Kinase</keyword>
<keyword evidence="3" id="KW-1185">Reference proteome</keyword>
<accession>A0A841EDC3</accession>
<dbReference type="InterPro" id="IPR011009">
    <property type="entry name" value="Kinase-like_dom_sf"/>
</dbReference>